<keyword evidence="3" id="KW-1185">Reference proteome</keyword>
<accession>A0A5E4R8C8</accession>
<feature type="non-terminal residue" evidence="2">
    <location>
        <position position="178"/>
    </location>
</feature>
<feature type="coiled-coil region" evidence="1">
    <location>
        <begin position="106"/>
        <end position="133"/>
    </location>
</feature>
<dbReference type="Proteomes" id="UP000324832">
    <property type="component" value="Unassembled WGS sequence"/>
</dbReference>
<dbReference type="AlphaFoldDB" id="A0A5E4R8C8"/>
<reference evidence="2 3" key="1">
    <citation type="submission" date="2017-07" db="EMBL/GenBank/DDBJ databases">
        <authorList>
            <person name="Talla V."/>
            <person name="Backstrom N."/>
        </authorList>
    </citation>
    <scope>NUCLEOTIDE SEQUENCE [LARGE SCALE GENOMIC DNA]</scope>
</reference>
<gene>
    <name evidence="2" type="ORF">LSINAPIS_LOCUS15385</name>
</gene>
<name>A0A5E4R8C8_9NEOP</name>
<evidence type="ECO:0000313" key="3">
    <source>
        <dbReference type="Proteomes" id="UP000324832"/>
    </source>
</evidence>
<evidence type="ECO:0000313" key="2">
    <source>
        <dbReference type="EMBL" id="VVD05937.1"/>
    </source>
</evidence>
<sequence length="178" mass="20395">VVKLSVCKLNVLVTQKRINCVKCQAKYHFECIVPPGNKTPVIRGQLFDLFIYNYGRNGIFSKLSAIRHEVQEIISQSVSIELTKIREELSGLHDIQSSIEYLLNMFDIGKQELAEAKKEILSLKNDNSDLRNKAEQEISLLKSKVTQLHPQIGSRDQDLLQNDLEITRVTELDWTTKI</sequence>
<protein>
    <submittedName>
        <fullName evidence="2">Uncharacterized protein</fullName>
    </submittedName>
</protein>
<keyword evidence="1" id="KW-0175">Coiled coil</keyword>
<dbReference type="EMBL" id="FZQP02007047">
    <property type="protein sequence ID" value="VVD05937.1"/>
    <property type="molecule type" value="Genomic_DNA"/>
</dbReference>
<feature type="non-terminal residue" evidence="2">
    <location>
        <position position="1"/>
    </location>
</feature>
<organism evidence="2 3">
    <name type="scientific">Leptidea sinapis</name>
    <dbReference type="NCBI Taxonomy" id="189913"/>
    <lineage>
        <taxon>Eukaryota</taxon>
        <taxon>Metazoa</taxon>
        <taxon>Ecdysozoa</taxon>
        <taxon>Arthropoda</taxon>
        <taxon>Hexapoda</taxon>
        <taxon>Insecta</taxon>
        <taxon>Pterygota</taxon>
        <taxon>Neoptera</taxon>
        <taxon>Endopterygota</taxon>
        <taxon>Lepidoptera</taxon>
        <taxon>Glossata</taxon>
        <taxon>Ditrysia</taxon>
        <taxon>Papilionoidea</taxon>
        <taxon>Pieridae</taxon>
        <taxon>Dismorphiinae</taxon>
        <taxon>Leptidea</taxon>
    </lineage>
</organism>
<proteinExistence type="predicted"/>
<evidence type="ECO:0000256" key="1">
    <source>
        <dbReference type="SAM" id="Coils"/>
    </source>
</evidence>